<dbReference type="Pfam" id="PF02909">
    <property type="entry name" value="TetR_C_1"/>
    <property type="match status" value="1"/>
</dbReference>
<sequence>MARIAANIVADVCRRITAGELRPGDPLPTGRDIAREQDVSVSVVYHALARLRQDGLAERAPDGTGLYITERAPAIAATWRPPNWRGAPRREDADPLYLAQVVRTAIDIADADGLATMSMRRIGERLNTANVTISKHVQGRAHLLTLMADAAFAEHPPPQRPAGDWRAQLEILYRHQWQMYRARPWLAEAVWFRRPQLCPHEAAHAEYAAAALEPVVPAAPTRANLVATAANYVRGSAMNLDRLPAESGEDEPDTVAFESGLQRLLDGFARLIP</sequence>
<dbReference type="SMART" id="SM00345">
    <property type="entry name" value="HTH_GNTR"/>
    <property type="match status" value="1"/>
</dbReference>
<evidence type="ECO:0000313" key="6">
    <source>
        <dbReference type="Proteomes" id="UP001500620"/>
    </source>
</evidence>
<keyword evidence="1" id="KW-0805">Transcription regulation</keyword>
<reference evidence="6" key="1">
    <citation type="journal article" date="2019" name="Int. J. Syst. Evol. Microbiol.">
        <title>The Global Catalogue of Microorganisms (GCM) 10K type strain sequencing project: providing services to taxonomists for standard genome sequencing and annotation.</title>
        <authorList>
            <consortium name="The Broad Institute Genomics Platform"/>
            <consortium name="The Broad Institute Genome Sequencing Center for Infectious Disease"/>
            <person name="Wu L."/>
            <person name="Ma J."/>
        </authorList>
    </citation>
    <scope>NUCLEOTIDE SEQUENCE [LARGE SCALE GENOMIC DNA]</scope>
    <source>
        <strain evidence="6">JCM 17441</strain>
    </source>
</reference>
<dbReference type="EMBL" id="BAABAT010000053">
    <property type="protein sequence ID" value="GAA4262598.1"/>
    <property type="molecule type" value="Genomic_DNA"/>
</dbReference>
<gene>
    <name evidence="5" type="ORF">GCM10022255_099890</name>
</gene>
<dbReference type="RefSeq" id="WP_345140208.1">
    <property type="nucleotide sequence ID" value="NZ_BAABAT010000053.1"/>
</dbReference>
<accession>A0ABP8DS31</accession>
<dbReference type="InterPro" id="IPR036390">
    <property type="entry name" value="WH_DNA-bd_sf"/>
</dbReference>
<dbReference type="Proteomes" id="UP001500620">
    <property type="component" value="Unassembled WGS sequence"/>
</dbReference>
<feature type="domain" description="HTH gntR-type" evidence="4">
    <location>
        <begin position="2"/>
        <end position="71"/>
    </location>
</feature>
<comment type="caution">
    <text evidence="5">The sequence shown here is derived from an EMBL/GenBank/DDBJ whole genome shotgun (WGS) entry which is preliminary data.</text>
</comment>
<dbReference type="Pfam" id="PF00392">
    <property type="entry name" value="GntR"/>
    <property type="match status" value="1"/>
</dbReference>
<protein>
    <recommendedName>
        <fullName evidence="4">HTH gntR-type domain-containing protein</fullName>
    </recommendedName>
</protein>
<dbReference type="PROSITE" id="PS50949">
    <property type="entry name" value="HTH_GNTR"/>
    <property type="match status" value="1"/>
</dbReference>
<evidence type="ECO:0000256" key="3">
    <source>
        <dbReference type="ARBA" id="ARBA00023163"/>
    </source>
</evidence>
<keyword evidence="2" id="KW-0238">DNA-binding</keyword>
<dbReference type="Gene3D" id="1.10.10.10">
    <property type="entry name" value="Winged helix-like DNA-binding domain superfamily/Winged helix DNA-binding domain"/>
    <property type="match status" value="1"/>
</dbReference>
<dbReference type="InterPro" id="IPR000524">
    <property type="entry name" value="Tscrpt_reg_HTH_GntR"/>
</dbReference>
<name>A0ABP8DS31_9ACTN</name>
<dbReference type="SUPFAM" id="SSF46689">
    <property type="entry name" value="Homeodomain-like"/>
    <property type="match status" value="1"/>
</dbReference>
<dbReference type="InterPro" id="IPR009057">
    <property type="entry name" value="Homeodomain-like_sf"/>
</dbReference>
<dbReference type="InterPro" id="IPR004111">
    <property type="entry name" value="Repressor_TetR_C"/>
</dbReference>
<evidence type="ECO:0000256" key="1">
    <source>
        <dbReference type="ARBA" id="ARBA00023015"/>
    </source>
</evidence>
<evidence type="ECO:0000259" key="4">
    <source>
        <dbReference type="PROSITE" id="PS50949"/>
    </source>
</evidence>
<evidence type="ECO:0000313" key="5">
    <source>
        <dbReference type="EMBL" id="GAA4262598.1"/>
    </source>
</evidence>
<dbReference type="Gene3D" id="1.10.357.10">
    <property type="entry name" value="Tetracycline Repressor, domain 2"/>
    <property type="match status" value="1"/>
</dbReference>
<dbReference type="SUPFAM" id="SSF46785">
    <property type="entry name" value="Winged helix' DNA-binding domain"/>
    <property type="match status" value="1"/>
</dbReference>
<dbReference type="InterPro" id="IPR036388">
    <property type="entry name" value="WH-like_DNA-bd_sf"/>
</dbReference>
<proteinExistence type="predicted"/>
<evidence type="ECO:0000256" key="2">
    <source>
        <dbReference type="ARBA" id="ARBA00023125"/>
    </source>
</evidence>
<dbReference type="SUPFAM" id="SSF48498">
    <property type="entry name" value="Tetracyclin repressor-like, C-terminal domain"/>
    <property type="match status" value="1"/>
</dbReference>
<keyword evidence="3" id="KW-0804">Transcription</keyword>
<organism evidence="5 6">
    <name type="scientific">Dactylosporangium darangshiense</name>
    <dbReference type="NCBI Taxonomy" id="579108"/>
    <lineage>
        <taxon>Bacteria</taxon>
        <taxon>Bacillati</taxon>
        <taxon>Actinomycetota</taxon>
        <taxon>Actinomycetes</taxon>
        <taxon>Micromonosporales</taxon>
        <taxon>Micromonosporaceae</taxon>
        <taxon>Dactylosporangium</taxon>
    </lineage>
</organism>
<keyword evidence="6" id="KW-1185">Reference proteome</keyword>
<dbReference type="InterPro" id="IPR036271">
    <property type="entry name" value="Tet_transcr_reg_TetR-rel_C_sf"/>
</dbReference>